<dbReference type="AlphaFoldDB" id="A0AAD5XWA1"/>
<sequence>MVSKLLLQKHEGQLKRSSDRLKSLNKTINFDALTYNVKNLVTEYKQIVSTQQSIINLVLNDLPDLTYLSGLKKLNYNEISNSSSESNQLILTENKKKNSDKQIVKSASFLFQSQTVAKNIYNGVKVFDELSQYEKETEATAIKSYSEKTSNEDEAMNEKKRPSTVEALDLIMTAPNTAENKYCNKLIKGFSSEDDELNDGIMDSEIALTLISDSEYSLTLESDDIQAQVNAFVTSQTKILVDELFNGEDTESDTLKDLILVTDEEKKSRVAESEINSSSSFTLNFEEGNIKLNPNAIKNFETETDFNVGFPSNLNENHKNSDHLLAQLSDSIKLPNIIFESEVELDKEKTLYIEGFFDDDIPNCDSEQSGCSKSEVNNENFEDSIKLNRVLLEETETTPLLENTHLRTAIYDFPDDCNVEKSSDEVKEPTAESNLSEHDIPLSPSLILESDFFSSVKDQADNDLSALVNLPFYEKNFQDNILKGVNECLPAKESNLPVIIFEPKEEIIDAPYIVSAGNKLIESDDLKNQLEQKTGNFFFNTKCQKQEEVLKLDEDNNVNDSTKLEKEENTPELYEFSVEKSKTCLERDYTLTELKQENDITDLIYDNPNNFLFVNDKSLVDLIEFDRCLESNFVKDADPDYVIKIPATKKINNDDTPTVVLLMREKLNYPINIDENQETVSQITGLLPVNEKQATMNAKKEEAAATISQMQLQNKPDLEKKSWLVSQVSSQALLKGVLINPVINLSKFVKSESYEVFDDLKWYFNFSLSTEKEHS</sequence>
<evidence type="ECO:0000313" key="2">
    <source>
        <dbReference type="Proteomes" id="UP001211065"/>
    </source>
</evidence>
<name>A0AAD5XWA1_9FUNG</name>
<organism evidence="1 2">
    <name type="scientific">Clydaea vesicula</name>
    <dbReference type="NCBI Taxonomy" id="447962"/>
    <lineage>
        <taxon>Eukaryota</taxon>
        <taxon>Fungi</taxon>
        <taxon>Fungi incertae sedis</taxon>
        <taxon>Chytridiomycota</taxon>
        <taxon>Chytridiomycota incertae sedis</taxon>
        <taxon>Chytridiomycetes</taxon>
        <taxon>Lobulomycetales</taxon>
        <taxon>Lobulomycetaceae</taxon>
        <taxon>Clydaea</taxon>
    </lineage>
</organism>
<accession>A0AAD5XWA1</accession>
<evidence type="ECO:0000313" key="1">
    <source>
        <dbReference type="EMBL" id="KAJ3221538.1"/>
    </source>
</evidence>
<dbReference type="EMBL" id="JADGJW010000224">
    <property type="protein sequence ID" value="KAJ3221538.1"/>
    <property type="molecule type" value="Genomic_DNA"/>
</dbReference>
<proteinExistence type="predicted"/>
<dbReference type="Proteomes" id="UP001211065">
    <property type="component" value="Unassembled WGS sequence"/>
</dbReference>
<gene>
    <name evidence="1" type="ORF">HK099_003418</name>
</gene>
<comment type="caution">
    <text evidence="1">The sequence shown here is derived from an EMBL/GenBank/DDBJ whole genome shotgun (WGS) entry which is preliminary data.</text>
</comment>
<protein>
    <submittedName>
        <fullName evidence="1">Uncharacterized protein</fullName>
    </submittedName>
</protein>
<keyword evidence="2" id="KW-1185">Reference proteome</keyword>
<reference evidence="1" key="1">
    <citation type="submission" date="2020-05" db="EMBL/GenBank/DDBJ databases">
        <title>Phylogenomic resolution of chytrid fungi.</title>
        <authorList>
            <person name="Stajich J.E."/>
            <person name="Amses K."/>
            <person name="Simmons R."/>
            <person name="Seto K."/>
            <person name="Myers J."/>
            <person name="Bonds A."/>
            <person name="Quandt C.A."/>
            <person name="Barry K."/>
            <person name="Liu P."/>
            <person name="Grigoriev I."/>
            <person name="Longcore J.E."/>
            <person name="James T.Y."/>
        </authorList>
    </citation>
    <scope>NUCLEOTIDE SEQUENCE</scope>
    <source>
        <strain evidence="1">JEL0476</strain>
    </source>
</reference>